<gene>
    <name evidence="2" type="ORF">PHYEVI_LOCUS10284</name>
</gene>
<dbReference type="OrthoDB" id="188741at2759"/>
<organism evidence="2 3">
    <name type="scientific">Phyllotreta striolata</name>
    <name type="common">Striped flea beetle</name>
    <name type="synonym">Crioceris striolata</name>
    <dbReference type="NCBI Taxonomy" id="444603"/>
    <lineage>
        <taxon>Eukaryota</taxon>
        <taxon>Metazoa</taxon>
        <taxon>Ecdysozoa</taxon>
        <taxon>Arthropoda</taxon>
        <taxon>Hexapoda</taxon>
        <taxon>Insecta</taxon>
        <taxon>Pterygota</taxon>
        <taxon>Neoptera</taxon>
        <taxon>Endopterygota</taxon>
        <taxon>Coleoptera</taxon>
        <taxon>Polyphaga</taxon>
        <taxon>Cucujiformia</taxon>
        <taxon>Chrysomeloidea</taxon>
        <taxon>Chrysomelidae</taxon>
        <taxon>Galerucinae</taxon>
        <taxon>Alticini</taxon>
        <taxon>Phyllotreta</taxon>
    </lineage>
</organism>
<evidence type="ECO:0000256" key="1">
    <source>
        <dbReference type="SAM" id="Coils"/>
    </source>
</evidence>
<dbReference type="EMBL" id="OU900100">
    <property type="protein sequence ID" value="CAG9864017.1"/>
    <property type="molecule type" value="Genomic_DNA"/>
</dbReference>
<name>A0A9N9TV26_PHYSR</name>
<feature type="coiled-coil region" evidence="1">
    <location>
        <begin position="149"/>
        <end position="218"/>
    </location>
</feature>
<dbReference type="PANTHER" id="PTHR16275:SF8">
    <property type="entry name" value="COILED-COIL DOMAIN-CONTAINING PROTEIN 40"/>
    <property type="match status" value="1"/>
</dbReference>
<dbReference type="PANTHER" id="PTHR16275">
    <property type="entry name" value="COILED-COIL DOMAIN-CONTAINING PROTEIN 40"/>
    <property type="match status" value="1"/>
</dbReference>
<dbReference type="GO" id="GO:0035082">
    <property type="term" value="P:axoneme assembly"/>
    <property type="evidence" value="ECO:0007669"/>
    <property type="project" value="InterPro"/>
</dbReference>
<reference evidence="2" key="1">
    <citation type="submission" date="2022-01" db="EMBL/GenBank/DDBJ databases">
        <authorList>
            <person name="King R."/>
        </authorList>
    </citation>
    <scope>NUCLEOTIDE SEQUENCE</scope>
</reference>
<feature type="coiled-coil region" evidence="1">
    <location>
        <begin position="310"/>
        <end position="365"/>
    </location>
</feature>
<protein>
    <submittedName>
        <fullName evidence="2">Uncharacterized protein</fullName>
    </submittedName>
</protein>
<dbReference type="AlphaFoldDB" id="A0A9N9TV26"/>
<sequence length="889" mass="104616">MNEADEQTDVKNCFLDPDHPMLAPFQKALKAHLENQIKKLKDDILFIDSDIKTKEKEVEDLGVQAYEVQQQVCFQQKVLDDLVNQIKTLTASQESEEQQLKTKLEDLKTIKNQLFDKEKLNKELTYEIENLSRLIHQLSTLENDVESHIISNKRQAEKMRKDNEKLAKQKRKQDYLIYQLNTEVWKTENEIENGKLQIKLMEEELEEMDNKISIGNTNITALESELRALTCSIDRVVCSITNRDKNLECLTKSLNNKQEQHKTILNETNQLKKLIKQEQMQNQCNSANKNRIHADIKANKIEIDGLLKEKLKLDREVYNTNAQIEQLESDIKSSRKDQHFKKLALDSVLNEYKRLSSKKLQAEQEIFECIQAQMTTDMVDKKNKKELKDISDKIRDVDLMLHESLNRKIFLTTENDMKKNYIGELEAMHSESKRQENEMGKLLDNLSKEFEKYTLIYRNRNRRVMSLNEQVQTELVSQKSSNYTKSERKIVDLTKSIGEEQSIIKAHQRLWIREQQSLLILSSNRREQIARINTLKKQLMVLEQKNFRNQRELEDVRRNEEKIQQMLNILSNKLTVLSGKLVHHKHKKNNINNNNAALMNEYEAKLKQSELDLLSIAAEIAEVEQDKVALSKELLDVNREGLEWEKKFQVTKEYLNSARSTDQGDVANMRSEIHKMRVIYDQLKRAQEKLLKDLQQCLFKREMLYFNSDVTSKAEKDKKTGPTLRSFFQKKLADCKNKIKHNRSEIKAAVGAIKARRNRIEEMQKEIKTILEDPVMAENYKSNVLARLNELKVSRQFKFEILVFQQKKASMYSHIAADRTPFTVFRRESDLVDEYQKQKETNAKLRRMVASLIEKYPKFYYDLTSLGHSLEIVSLFMYRSQRRESSFSN</sequence>
<keyword evidence="3" id="KW-1185">Reference proteome</keyword>
<dbReference type="GO" id="GO:0005737">
    <property type="term" value="C:cytoplasm"/>
    <property type="evidence" value="ECO:0007669"/>
    <property type="project" value="TreeGrafter"/>
</dbReference>
<dbReference type="InterPro" id="IPR037386">
    <property type="entry name" value="CCDC40"/>
</dbReference>
<feature type="coiled-coil region" evidence="1">
    <location>
        <begin position="418"/>
        <end position="445"/>
    </location>
</feature>
<accession>A0A9N9TV26</accession>
<feature type="coiled-coil region" evidence="1">
    <location>
        <begin position="746"/>
        <end position="773"/>
    </location>
</feature>
<dbReference type="Proteomes" id="UP001153712">
    <property type="component" value="Chromosome 7"/>
</dbReference>
<evidence type="ECO:0000313" key="2">
    <source>
        <dbReference type="EMBL" id="CAG9864017.1"/>
    </source>
</evidence>
<feature type="coiled-coil region" evidence="1">
    <location>
        <begin position="79"/>
        <end position="117"/>
    </location>
</feature>
<proteinExistence type="predicted"/>
<keyword evidence="1" id="KW-0175">Coiled coil</keyword>
<feature type="coiled-coil region" evidence="1">
    <location>
        <begin position="525"/>
        <end position="640"/>
    </location>
</feature>
<evidence type="ECO:0000313" key="3">
    <source>
        <dbReference type="Proteomes" id="UP001153712"/>
    </source>
</evidence>